<evidence type="ECO:0000313" key="1">
    <source>
        <dbReference type="EMBL" id="XFO70847.1"/>
    </source>
</evidence>
<dbReference type="EMBL" id="CP155571">
    <property type="protein sequence ID" value="XFO70847.1"/>
    <property type="molecule type" value="Genomic_DNA"/>
</dbReference>
<sequence>MQAKGSIDNRPGFAYDRVTKKYVLSEEEPVAKGSFCFFSGEDLNKFKE</sequence>
<protein>
    <submittedName>
        <fullName evidence="1">Uncharacterized protein</fullName>
    </submittedName>
</protein>
<reference evidence="1" key="1">
    <citation type="submission" date="2024-05" db="EMBL/GenBank/DDBJ databases">
        <title>Isolation and characterization of Sporomusa carbonis sp. nov., a carboxydotrophic hydrogenogen in the genus of Sporomusa isolated from a charcoal burning pile.</title>
        <authorList>
            <person name="Boeer T."/>
            <person name="Rosenbaum F."/>
            <person name="Eysell L."/>
            <person name="Mueller V."/>
            <person name="Daniel R."/>
            <person name="Poehlein A."/>
        </authorList>
    </citation>
    <scope>NUCLEOTIDE SEQUENCE [LARGE SCALE GENOMIC DNA]</scope>
    <source>
        <strain evidence="1">DSM 3132</strain>
    </source>
</reference>
<keyword evidence="2" id="KW-1185">Reference proteome</keyword>
<evidence type="ECO:0000313" key="2">
    <source>
        <dbReference type="Proteomes" id="UP000216052"/>
    </source>
</evidence>
<proteinExistence type="predicted"/>
<dbReference type="Proteomes" id="UP000216052">
    <property type="component" value="Chromosome"/>
</dbReference>
<organism evidence="1 2">
    <name type="scientific">Sporomusa acidovorans (strain ATCC 49682 / DSM 3132 / Mol)</name>
    <dbReference type="NCBI Taxonomy" id="1123286"/>
    <lineage>
        <taxon>Bacteria</taxon>
        <taxon>Bacillati</taxon>
        <taxon>Bacillota</taxon>
        <taxon>Negativicutes</taxon>
        <taxon>Selenomonadales</taxon>
        <taxon>Sporomusaceae</taxon>
        <taxon>Sporomusa</taxon>
    </lineage>
</organism>
<gene>
    <name evidence="1" type="ORF">SPACI_008470</name>
</gene>
<accession>A0ABZ3IXQ3</accession>
<name>A0ABZ3IXQ3_SPOA4</name>